<dbReference type="EMBL" id="CH476744">
    <property type="protein sequence ID" value="EIE89192.1"/>
    <property type="molecule type" value="Genomic_DNA"/>
</dbReference>
<dbReference type="eggNOG" id="ENOG502S5IV">
    <property type="taxonomic scope" value="Eukaryota"/>
</dbReference>
<dbReference type="GO" id="GO:0003677">
    <property type="term" value="F:DNA binding"/>
    <property type="evidence" value="ECO:0007669"/>
    <property type="project" value="InterPro"/>
</dbReference>
<proteinExistence type="predicted"/>
<dbReference type="Proteomes" id="UP000009138">
    <property type="component" value="Unassembled WGS sequence"/>
</dbReference>
<name>I1C6W6_RHIO9</name>
<dbReference type="VEuPathDB" id="FungiDB:RO3G_13903"/>
<accession>I1C6W6</accession>
<feature type="domain" description="PI-PLC Y-box" evidence="2">
    <location>
        <begin position="113"/>
        <end position="207"/>
    </location>
</feature>
<dbReference type="VEuPathDB" id="FungiDB:RO3G_05303"/>
<evidence type="ECO:0000313" key="4">
    <source>
        <dbReference type="EMBL" id="EIE80476.1"/>
    </source>
</evidence>
<sequence length="359" mass="42304">MSAQISKDCTRPLIISEDETKESKAWGVFYLLRTHHTIREIADLVGLNRSTVQDIKTKIDDYGSPLPHKQTGRPLKINERTERHLNRIIREDPFTSYKEINVELAKLDVFVSIETLRSYVDRLDFKSYRAAHKPRLTARHRKSRLRWAKEHLNWTEDQWRSVVWSDESRFCVEGSKRGKRVLRKEGERYDERNIIPTVKWGGGGAMVWGCFWGGGFGPLEIIDTSSVDQEKYINILANRFHPWFTNVTAHQERDFIFQEDGASCHTGGYARWWKETHQIRGFEYWPAQSPDLNPIEHVWNALERRIERKRSSVKNLEQLKVALREEWERMDDEFADRLVRSMKRRCEAVIKAKGGATEY</sequence>
<evidence type="ECO:0000259" key="2">
    <source>
        <dbReference type="PROSITE" id="PS50008"/>
    </source>
</evidence>
<dbReference type="VEuPathDB" id="FungiDB:RO3G_05181"/>
<dbReference type="AlphaFoldDB" id="I1C6W6"/>
<dbReference type="InterPro" id="IPR009057">
    <property type="entry name" value="Homeodomain-like_sf"/>
</dbReference>
<dbReference type="PANTHER" id="PTHR23022:SF135">
    <property type="entry name" value="SI:DKEY-77F5.3"/>
    <property type="match status" value="1"/>
</dbReference>
<dbReference type="RefSeq" id="XP_067513046.1">
    <property type="nucleotide sequence ID" value="XM_067656945.1"/>
</dbReference>
<evidence type="ECO:0000313" key="3">
    <source>
        <dbReference type="EMBL" id="EIE77650.1"/>
    </source>
</evidence>
<protein>
    <recommendedName>
        <fullName evidence="2">PI-PLC Y-box domain-containing protein</fullName>
    </recommendedName>
</protein>
<dbReference type="GO" id="GO:0006629">
    <property type="term" value="P:lipid metabolic process"/>
    <property type="evidence" value="ECO:0007669"/>
    <property type="project" value="InterPro"/>
</dbReference>
<organism evidence="7 11">
    <name type="scientific">Rhizopus delemar (strain RA 99-880 / ATCC MYA-4621 / FGSC 9543 / NRRL 43880)</name>
    <name type="common">Mucormycosis agent</name>
    <name type="synonym">Rhizopus arrhizus var. delemar</name>
    <dbReference type="NCBI Taxonomy" id="246409"/>
    <lineage>
        <taxon>Eukaryota</taxon>
        <taxon>Fungi</taxon>
        <taxon>Fungi incertae sedis</taxon>
        <taxon>Mucoromycota</taxon>
        <taxon>Mucoromycotina</taxon>
        <taxon>Mucoromycetes</taxon>
        <taxon>Mucorales</taxon>
        <taxon>Mucorineae</taxon>
        <taxon>Rhizopodaceae</taxon>
        <taxon>Rhizopus</taxon>
    </lineage>
</organism>
<keyword evidence="11" id="KW-1185">Reference proteome</keyword>
<dbReference type="VEuPathDB" id="FungiDB:RO3G_13664"/>
<dbReference type="GO" id="GO:0006313">
    <property type="term" value="P:DNA transposition"/>
    <property type="evidence" value="ECO:0007669"/>
    <property type="project" value="InterPro"/>
</dbReference>
<dbReference type="GeneID" id="93609326"/>
<dbReference type="EMBL" id="CH476737">
    <property type="protein sequence ID" value="EIE84196.1"/>
    <property type="molecule type" value="Genomic_DNA"/>
</dbReference>
<dbReference type="EMBL" id="CH476734">
    <property type="protein sequence ID" value="EIE80489.1"/>
    <property type="molecule type" value="Genomic_DNA"/>
</dbReference>
<dbReference type="InterPro" id="IPR038717">
    <property type="entry name" value="Tc1-like_DDE_dom"/>
</dbReference>
<dbReference type="EMBL" id="CH476733">
    <property type="protein sequence ID" value="EIE77650.1"/>
    <property type="molecule type" value="Genomic_DNA"/>
</dbReference>
<dbReference type="SUPFAM" id="SSF46689">
    <property type="entry name" value="Homeodomain-like"/>
    <property type="match status" value="1"/>
</dbReference>
<evidence type="ECO:0000313" key="5">
    <source>
        <dbReference type="EMBL" id="EIE80489.1"/>
    </source>
</evidence>
<dbReference type="Pfam" id="PF01498">
    <property type="entry name" value="HTH_Tnp_Tc3_2"/>
    <property type="match status" value="1"/>
</dbReference>
<evidence type="ECO:0000313" key="7">
    <source>
        <dbReference type="EMBL" id="EIE84196.1"/>
    </source>
</evidence>
<dbReference type="EMBL" id="CH476743">
    <property type="protein sequence ID" value="EIE88953.1"/>
    <property type="molecule type" value="Genomic_DNA"/>
</dbReference>
<evidence type="ECO:0000313" key="9">
    <source>
        <dbReference type="EMBL" id="EIE88961.1"/>
    </source>
</evidence>
<dbReference type="VEuPathDB" id="FungiDB:RO3G_02354"/>
<evidence type="ECO:0000313" key="6">
    <source>
        <dbReference type="EMBL" id="EIE80598.1"/>
    </source>
</evidence>
<dbReference type="InterPro" id="IPR001711">
    <property type="entry name" value="PLipase_C_Pinositol-sp_Y"/>
</dbReference>
<keyword evidence="1" id="KW-0175">Coiled coil</keyword>
<reference evidence="7 11" key="1">
    <citation type="journal article" date="2009" name="PLoS Genet.">
        <title>Genomic analysis of the basal lineage fungus Rhizopus oryzae reveals a whole-genome duplication.</title>
        <authorList>
            <person name="Ma L.-J."/>
            <person name="Ibrahim A.S."/>
            <person name="Skory C."/>
            <person name="Grabherr M.G."/>
            <person name="Burger G."/>
            <person name="Butler M."/>
            <person name="Elias M."/>
            <person name="Idnurm A."/>
            <person name="Lang B.F."/>
            <person name="Sone T."/>
            <person name="Abe A."/>
            <person name="Calvo S.E."/>
            <person name="Corrochano L.M."/>
            <person name="Engels R."/>
            <person name="Fu J."/>
            <person name="Hansberg W."/>
            <person name="Kim J.-M."/>
            <person name="Kodira C.D."/>
            <person name="Koehrsen M.J."/>
            <person name="Liu B."/>
            <person name="Miranda-Saavedra D."/>
            <person name="O'Leary S."/>
            <person name="Ortiz-Castellanos L."/>
            <person name="Poulter R."/>
            <person name="Rodriguez-Romero J."/>
            <person name="Ruiz-Herrera J."/>
            <person name="Shen Y.-Q."/>
            <person name="Zeng Q."/>
            <person name="Galagan J."/>
            <person name="Birren B.W."/>
            <person name="Cuomo C.A."/>
            <person name="Wickes B.L."/>
        </authorList>
    </citation>
    <scope>NUCLEOTIDE SEQUENCE [LARGE SCALE GENOMIC DNA]</scope>
    <source>
        <strain evidence="7">RA 99-880</strain>
        <strain evidence="11">RA 99-880 / ATCC MYA-4621 / FGSC 9543 / NRRL 43880</strain>
    </source>
</reference>
<dbReference type="PROSITE" id="PS50008">
    <property type="entry name" value="PIPLC_Y_DOMAIN"/>
    <property type="match status" value="1"/>
</dbReference>
<dbReference type="VEuPathDB" id="FungiDB:RO3G_08906"/>
<dbReference type="InterPro" id="IPR002492">
    <property type="entry name" value="Transposase_Tc1-like"/>
</dbReference>
<reference evidence="7" key="2">
    <citation type="submission" date="2012-04" db="EMBL/GenBank/DDBJ databases">
        <title>Annotation of the Rhizopus oryzae genome.</title>
        <authorList>
            <consortium name="The Broad Institute Genome Sequencing Platform"/>
            <person name="Birren B."/>
            <person name="Lander E."/>
            <person name="Galagan J."/>
            <person name="Nusbaum C."/>
            <person name="Devon K."/>
            <person name="Ma L.-J."/>
            <person name="Jaffe D."/>
            <person name="Butler J."/>
            <person name="Alvarez P."/>
            <person name="Gnerre S."/>
            <person name="Grabherr M."/>
            <person name="Kleber M."/>
            <person name="Mauceli E."/>
            <person name="Brockman W."/>
            <person name="Rounsley S."/>
            <person name="Young S."/>
            <person name="LaButti K."/>
            <person name="Pushparaj V."/>
            <person name="DeCaprio D."/>
            <person name="Crawford M."/>
            <person name="Koehrsen M."/>
            <person name="Engels R."/>
            <person name="Montgomery P."/>
            <person name="Pearson M."/>
            <person name="Howarth C."/>
            <person name="Larson L."/>
            <person name="Luoma S."/>
            <person name="White J."/>
            <person name="O'Leary S."/>
            <person name="Kodira C."/>
            <person name="Zeng Q."/>
            <person name="Yandava C."/>
            <person name="Alvarado L."/>
            <person name="Skory C.D."/>
            <person name="Ibrahim A."/>
            <person name="Lang F."/>
            <person name="Wickes B.L."/>
            <person name="Liu B."/>
        </authorList>
    </citation>
    <scope>NUCLEOTIDE SEQUENCE</scope>
    <source>
        <strain evidence="7">RA 99-880</strain>
    </source>
</reference>
<dbReference type="OMA" id="MQEYKDH"/>
<dbReference type="GO" id="GO:0004435">
    <property type="term" value="F:phosphatidylinositol-4,5-bisphosphate phospholipase C activity"/>
    <property type="evidence" value="ECO:0007669"/>
    <property type="project" value="InterPro"/>
</dbReference>
<dbReference type="Pfam" id="PF13358">
    <property type="entry name" value="DDE_3"/>
    <property type="match status" value="1"/>
</dbReference>
<dbReference type="GO" id="GO:0035556">
    <property type="term" value="P:intracellular signal transduction"/>
    <property type="evidence" value="ECO:0007669"/>
    <property type="project" value="InterPro"/>
</dbReference>
<dbReference type="InParanoid" id="I1C6W6"/>
<dbReference type="InterPro" id="IPR052338">
    <property type="entry name" value="Transposase_5"/>
</dbReference>
<evidence type="ECO:0000256" key="1">
    <source>
        <dbReference type="SAM" id="Coils"/>
    </source>
</evidence>
<dbReference type="Gene3D" id="3.30.420.10">
    <property type="entry name" value="Ribonuclease H-like superfamily/Ribonuclease H"/>
    <property type="match status" value="1"/>
</dbReference>
<dbReference type="VEuPathDB" id="FungiDB:RO3G_05194"/>
<dbReference type="PANTHER" id="PTHR23022">
    <property type="entry name" value="TRANSPOSABLE ELEMENT-RELATED"/>
    <property type="match status" value="1"/>
</dbReference>
<dbReference type="EMBL" id="CH476734">
    <property type="protein sequence ID" value="EIE80476.1"/>
    <property type="molecule type" value="Genomic_DNA"/>
</dbReference>
<dbReference type="VEuPathDB" id="FungiDB:RO3G_13672"/>
<gene>
    <name evidence="3" type="ORF">RO3G_02354</name>
    <name evidence="4" type="ORF">RO3G_05181</name>
    <name evidence="5" type="ORF">RO3G_05194</name>
    <name evidence="6" type="ORF">RO3G_05303</name>
    <name evidence="7" type="ORF">RO3G_08906</name>
    <name evidence="8" type="ORF">RO3G_13664</name>
    <name evidence="9" type="ORF">RO3G_13672</name>
    <name evidence="10" type="ORF">RO3G_13903</name>
</gene>
<dbReference type="EMBL" id="CH476734">
    <property type="protein sequence ID" value="EIE80598.1"/>
    <property type="molecule type" value="Genomic_DNA"/>
</dbReference>
<dbReference type="InterPro" id="IPR036397">
    <property type="entry name" value="RNaseH_sf"/>
</dbReference>
<evidence type="ECO:0000313" key="11">
    <source>
        <dbReference type="Proteomes" id="UP000009138"/>
    </source>
</evidence>
<evidence type="ECO:0000313" key="8">
    <source>
        <dbReference type="EMBL" id="EIE88953.1"/>
    </source>
</evidence>
<dbReference type="GO" id="GO:0015074">
    <property type="term" value="P:DNA integration"/>
    <property type="evidence" value="ECO:0007669"/>
    <property type="project" value="InterPro"/>
</dbReference>
<feature type="coiled-coil region" evidence="1">
    <location>
        <begin position="299"/>
        <end position="333"/>
    </location>
</feature>
<dbReference type="EMBL" id="CH476743">
    <property type="protein sequence ID" value="EIE88961.1"/>
    <property type="molecule type" value="Genomic_DNA"/>
</dbReference>
<evidence type="ECO:0000313" key="10">
    <source>
        <dbReference type="EMBL" id="EIE89192.1"/>
    </source>
</evidence>
<dbReference type="STRING" id="246409.I1C6W6"/>
<dbReference type="OrthoDB" id="2446457at2759"/>